<reference evidence="2" key="1">
    <citation type="submission" date="2014-12" db="EMBL/GenBank/DDBJ databases">
        <title>Complete genome sequence of a multi-drug resistant Klebsiella pneumoniae.</title>
        <authorList>
            <person name="Hua X."/>
            <person name="Chen Q."/>
            <person name="Li X."/>
            <person name="Feng Y."/>
            <person name="Ruan Z."/>
            <person name="Yu Y."/>
        </authorList>
    </citation>
    <scope>NUCLEOTIDE SEQUENCE [LARGE SCALE GENOMIC DNA]</scope>
    <source>
        <strain evidence="2">5.12</strain>
    </source>
</reference>
<dbReference type="RefSeq" id="WP_075607545.1">
    <property type="nucleotide sequence ID" value="NZ_CP052766.1"/>
</dbReference>
<organism evidence="1 2">
    <name type="scientific">Alteromonas pelagimontana</name>
    <dbReference type="NCBI Taxonomy" id="1858656"/>
    <lineage>
        <taxon>Bacteria</taxon>
        <taxon>Pseudomonadati</taxon>
        <taxon>Pseudomonadota</taxon>
        <taxon>Gammaproteobacteria</taxon>
        <taxon>Alteromonadales</taxon>
        <taxon>Alteromonadaceae</taxon>
        <taxon>Alteromonas/Salinimonas group</taxon>
        <taxon>Alteromonas</taxon>
    </lineage>
</organism>
<accession>A0A6M4MD98</accession>
<evidence type="ECO:0000313" key="2">
    <source>
        <dbReference type="Proteomes" id="UP000219285"/>
    </source>
</evidence>
<dbReference type="KEGG" id="apel:CA267_010405"/>
<gene>
    <name evidence="1" type="ORF">CA267_010405</name>
</gene>
<name>A0A6M4MD98_9ALTE</name>
<keyword evidence="2" id="KW-1185">Reference proteome</keyword>
<protein>
    <submittedName>
        <fullName evidence="1">Uncharacterized protein</fullName>
    </submittedName>
</protein>
<reference evidence="1 2" key="2">
    <citation type="submission" date="2020-04" db="EMBL/GenBank/DDBJ databases">
        <title>Complete genome sequence of Alteromonas pelagimontana 5.12T.</title>
        <authorList>
            <person name="Sinha R.K."/>
            <person name="Krishnan K.P."/>
            <person name="Kurian J.P."/>
        </authorList>
    </citation>
    <scope>NUCLEOTIDE SEQUENCE [LARGE SCALE GENOMIC DNA]</scope>
    <source>
        <strain evidence="1 2">5.12</strain>
    </source>
</reference>
<dbReference type="Proteomes" id="UP000219285">
    <property type="component" value="Chromosome"/>
</dbReference>
<proteinExistence type="predicted"/>
<sequence length="66" mass="7755">MTTMSVLSAEQLKALDPKERERITRAAKLKVYQSRGWITPELNKTADKLRREMKERSDIARMAYSR</sequence>
<dbReference type="AlphaFoldDB" id="A0A6M4MD98"/>
<dbReference type="EMBL" id="CP052766">
    <property type="protein sequence ID" value="QJR81161.1"/>
    <property type="molecule type" value="Genomic_DNA"/>
</dbReference>
<evidence type="ECO:0000313" key="1">
    <source>
        <dbReference type="EMBL" id="QJR81161.1"/>
    </source>
</evidence>